<dbReference type="EMBL" id="CAJNOR010004660">
    <property type="protein sequence ID" value="CAF1519316.1"/>
    <property type="molecule type" value="Genomic_DNA"/>
</dbReference>
<dbReference type="AlphaFoldDB" id="A0A815ULP1"/>
<organism evidence="1 3">
    <name type="scientific">Adineta ricciae</name>
    <name type="common">Rotifer</name>
    <dbReference type="NCBI Taxonomy" id="249248"/>
    <lineage>
        <taxon>Eukaryota</taxon>
        <taxon>Metazoa</taxon>
        <taxon>Spiralia</taxon>
        <taxon>Gnathifera</taxon>
        <taxon>Rotifera</taxon>
        <taxon>Eurotatoria</taxon>
        <taxon>Bdelloidea</taxon>
        <taxon>Adinetida</taxon>
        <taxon>Adinetidae</taxon>
        <taxon>Adineta</taxon>
    </lineage>
</organism>
<dbReference type="EMBL" id="CAJNOJ010000802">
    <property type="protein sequence ID" value="CAF1524222.1"/>
    <property type="molecule type" value="Genomic_DNA"/>
</dbReference>
<dbReference type="InterPro" id="IPR036691">
    <property type="entry name" value="Endo/exonu/phosph_ase_sf"/>
</dbReference>
<evidence type="ECO:0000313" key="2">
    <source>
        <dbReference type="EMBL" id="CAF1524222.1"/>
    </source>
</evidence>
<evidence type="ECO:0000313" key="1">
    <source>
        <dbReference type="EMBL" id="CAF1519316.1"/>
    </source>
</evidence>
<dbReference type="OrthoDB" id="6627613at2759"/>
<dbReference type="SUPFAM" id="SSF56219">
    <property type="entry name" value="DNase I-like"/>
    <property type="match status" value="1"/>
</dbReference>
<dbReference type="Proteomes" id="UP000663828">
    <property type="component" value="Unassembled WGS sequence"/>
</dbReference>
<dbReference type="Gene3D" id="3.60.10.10">
    <property type="entry name" value="Endonuclease/exonuclease/phosphatase"/>
    <property type="match status" value="1"/>
</dbReference>
<evidence type="ECO:0008006" key="4">
    <source>
        <dbReference type="Google" id="ProtNLM"/>
    </source>
</evidence>
<sequence>MQRRVESKLTKSKTLDKTITISTYNIRTLKRVGKLHQIVHGRYTNNIYLVVVQEYRWHTQGRTGQGGVGLLMNPRFSALISSSEKISYRILMVRFKGNPAITIIVAYAPIEDKSTADKDVAYDDLQQFTLDVPPHYILILAGDLNARTGTYSHSTNP</sequence>
<evidence type="ECO:0000313" key="3">
    <source>
        <dbReference type="Proteomes" id="UP000663828"/>
    </source>
</evidence>
<proteinExistence type="predicted"/>
<accession>A0A815ULP1</accession>
<reference evidence="1" key="1">
    <citation type="submission" date="2021-02" db="EMBL/GenBank/DDBJ databases">
        <authorList>
            <person name="Nowell W R."/>
        </authorList>
    </citation>
    <scope>NUCLEOTIDE SEQUENCE</scope>
</reference>
<keyword evidence="3" id="KW-1185">Reference proteome</keyword>
<comment type="caution">
    <text evidence="1">The sequence shown here is derived from an EMBL/GenBank/DDBJ whole genome shotgun (WGS) entry which is preliminary data.</text>
</comment>
<name>A0A815ULP1_ADIRI</name>
<protein>
    <recommendedName>
        <fullName evidence="4">Craniofacial development protein 2-like</fullName>
    </recommendedName>
</protein>
<dbReference type="Proteomes" id="UP000663852">
    <property type="component" value="Unassembled WGS sequence"/>
</dbReference>
<gene>
    <name evidence="2" type="ORF">EDS130_LOCUS44090</name>
    <name evidence="1" type="ORF">XAT740_LOCUS40694</name>
</gene>